<protein>
    <submittedName>
        <fullName evidence="12">Uncharacterized protein</fullName>
    </submittedName>
</protein>
<dbReference type="GO" id="GO:0005634">
    <property type="term" value="C:nucleus"/>
    <property type="evidence" value="ECO:0007669"/>
    <property type="project" value="UniProtKB-SubCell"/>
</dbReference>
<dbReference type="GO" id="GO:0008270">
    <property type="term" value="F:zinc ion binding"/>
    <property type="evidence" value="ECO:0007669"/>
    <property type="project" value="UniProtKB-KW"/>
</dbReference>
<keyword evidence="13" id="KW-1185">Reference proteome</keyword>
<sequence>MWRWWLAMVSTLWSWWSGVVSAVWQRRRLRWRHDEEMGTISAARTDMLFNVEIQPGYADPESLRHFWNKSASPVKGRKRKFGVDATKGESAGVNASNTREHLRSCRKGKGPGKRARLVDKEGATGLGRVQTPTGLYKDECAFCQSFRTSEPVHGLLVQYHNGRIVSGDEADATNAIYVHHKCMVWAPKVKSNDDGTFENVESEIVRGSRWDCSRCNLRGAALGCYRAGCPNTYHVPCAFMIPECRWDVENLHVWCPMHAPPDEMSSPTIETGILSPVPQNQSPAKEISADCQIEDNQINPLLGNEMSSPIIGSDIPSAVLQNNCPAKEISVDSQMEDKQFNPLVTSNSPLSGLVVPGSSQYLIKEGISALHRGEDLQVDQLNTSSSSSPQGQCKDKEGISTNYRAEDKLANQSSTPLDQWVLLGIALSASEKDSLKEFASLTSSTLAQEWDKTVTHVIVGRNAGFRCPRSYEVQMAILSGKWVVTDRWVVDFLVERISGPNPCLAKLIPSPEISYEVKFRDGPRTSIDGPAKGRAGAAEGARKLLSGLHFCFSAYMYPEDRKDIQNLIAAGGGQLLEGISPDGLREYLKRNPAEVYFIYHGGPPRTPTSDFEPEFQECNKYVGSGARMIKHLQLFDAILYYDARMLEPTGVFTKICE</sequence>
<dbReference type="GO" id="GO:0004842">
    <property type="term" value="F:ubiquitin-protein transferase activity"/>
    <property type="evidence" value="ECO:0007669"/>
    <property type="project" value="TreeGrafter"/>
</dbReference>
<keyword evidence="5" id="KW-0863">Zinc-finger</keyword>
<dbReference type="Proteomes" id="UP000324705">
    <property type="component" value="Chromosome 2A"/>
</dbReference>
<evidence type="ECO:0000256" key="9">
    <source>
        <dbReference type="SAM" id="SignalP"/>
    </source>
</evidence>
<evidence type="ECO:0000256" key="4">
    <source>
        <dbReference type="ARBA" id="ARBA00022763"/>
    </source>
</evidence>
<keyword evidence="9" id="KW-0732">Signal</keyword>
<comment type="subcellular location">
    <subcellularLocation>
        <location evidence="1">Nucleus</location>
    </subcellularLocation>
</comment>
<dbReference type="InterPro" id="IPR036420">
    <property type="entry name" value="BRCT_dom_sf"/>
</dbReference>
<dbReference type="Gene3D" id="3.30.40.10">
    <property type="entry name" value="Zinc/RING finger domain, C3HC4 (zinc finger)"/>
    <property type="match status" value="1"/>
</dbReference>
<dbReference type="Gene3D" id="3.40.50.10190">
    <property type="entry name" value="BRCT domain"/>
    <property type="match status" value="1"/>
</dbReference>
<accession>A0A9R1R3W0</accession>
<keyword evidence="6" id="KW-0862">Zinc</keyword>
<evidence type="ECO:0000256" key="7">
    <source>
        <dbReference type="ARBA" id="ARBA00023204"/>
    </source>
</evidence>
<organism evidence="12 13">
    <name type="scientific">Triticum turgidum subsp. durum</name>
    <name type="common">Durum wheat</name>
    <name type="synonym">Triticum durum</name>
    <dbReference type="NCBI Taxonomy" id="4567"/>
    <lineage>
        <taxon>Eukaryota</taxon>
        <taxon>Viridiplantae</taxon>
        <taxon>Streptophyta</taxon>
        <taxon>Embryophyta</taxon>
        <taxon>Tracheophyta</taxon>
        <taxon>Spermatophyta</taxon>
        <taxon>Magnoliopsida</taxon>
        <taxon>Liliopsida</taxon>
        <taxon>Poales</taxon>
        <taxon>Poaceae</taxon>
        <taxon>BOP clade</taxon>
        <taxon>Pooideae</taxon>
        <taxon>Triticodae</taxon>
        <taxon>Triticeae</taxon>
        <taxon>Triticinae</taxon>
        <taxon>Triticum</taxon>
    </lineage>
</organism>
<keyword evidence="2" id="KW-0479">Metal-binding</keyword>
<evidence type="ECO:0000256" key="1">
    <source>
        <dbReference type="ARBA" id="ARBA00004123"/>
    </source>
</evidence>
<dbReference type="InterPro" id="IPR013083">
    <property type="entry name" value="Znf_RING/FYVE/PHD"/>
</dbReference>
<reference evidence="12 13" key="1">
    <citation type="submission" date="2017-09" db="EMBL/GenBank/DDBJ databases">
        <authorList>
            <consortium name="International Durum Wheat Genome Sequencing Consortium (IDWGSC)"/>
            <person name="Milanesi L."/>
        </authorList>
    </citation>
    <scope>NUCLEOTIDE SEQUENCE [LARGE SCALE GENOMIC DNA]</scope>
    <source>
        <strain evidence="13">cv. Svevo</strain>
    </source>
</reference>
<dbReference type="InterPro" id="IPR001357">
    <property type="entry name" value="BRCT_dom"/>
</dbReference>
<dbReference type="SMART" id="SM00292">
    <property type="entry name" value="BRCT"/>
    <property type="match status" value="2"/>
</dbReference>
<dbReference type="AlphaFoldDB" id="A0A9R1R3W0"/>
<evidence type="ECO:0000259" key="10">
    <source>
        <dbReference type="PROSITE" id="PS50172"/>
    </source>
</evidence>
<evidence type="ECO:0000256" key="2">
    <source>
        <dbReference type="ARBA" id="ARBA00022723"/>
    </source>
</evidence>
<proteinExistence type="predicted"/>
<dbReference type="Gramene" id="TRITD2Av1G039180.1">
    <property type="protein sequence ID" value="TRITD2Av1G039180.1"/>
    <property type="gene ID" value="TRITD2Av1G039180"/>
</dbReference>
<name>A0A9R1R3W0_TRITD</name>
<evidence type="ECO:0000313" key="13">
    <source>
        <dbReference type="Proteomes" id="UP000324705"/>
    </source>
</evidence>
<evidence type="ECO:0000259" key="11">
    <source>
        <dbReference type="PROSITE" id="PS51805"/>
    </source>
</evidence>
<dbReference type="EMBL" id="LT934113">
    <property type="protein sequence ID" value="VAH27307.1"/>
    <property type="molecule type" value="Genomic_DNA"/>
</dbReference>
<gene>
    <name evidence="12" type="ORF">TRITD_2Av1G039180</name>
</gene>
<dbReference type="InterPro" id="IPR034732">
    <property type="entry name" value="EPHD"/>
</dbReference>
<dbReference type="PANTHER" id="PTHR13763">
    <property type="entry name" value="BREAST CANCER TYPE 1 SUSCEPTIBILITY PROTEIN BRCA1"/>
    <property type="match status" value="1"/>
</dbReference>
<dbReference type="SUPFAM" id="SSF52113">
    <property type="entry name" value="BRCT domain"/>
    <property type="match status" value="1"/>
</dbReference>
<feature type="chain" id="PRO_5040264322" evidence="9">
    <location>
        <begin position="23"/>
        <end position="657"/>
    </location>
</feature>
<dbReference type="GO" id="GO:0000724">
    <property type="term" value="P:double-strand break repair via homologous recombination"/>
    <property type="evidence" value="ECO:0007669"/>
    <property type="project" value="TreeGrafter"/>
</dbReference>
<keyword evidence="8" id="KW-0539">Nucleus</keyword>
<dbReference type="GO" id="GO:0045944">
    <property type="term" value="P:positive regulation of transcription by RNA polymerase II"/>
    <property type="evidence" value="ECO:0007669"/>
    <property type="project" value="TreeGrafter"/>
</dbReference>
<keyword evidence="7" id="KW-0234">DNA repair</keyword>
<dbReference type="Pfam" id="PF00533">
    <property type="entry name" value="BRCT"/>
    <property type="match status" value="1"/>
</dbReference>
<evidence type="ECO:0000256" key="6">
    <source>
        <dbReference type="ARBA" id="ARBA00022833"/>
    </source>
</evidence>
<feature type="domain" description="PHD-type" evidence="11">
    <location>
        <begin position="137"/>
        <end position="259"/>
    </location>
</feature>
<keyword evidence="3" id="KW-0677">Repeat</keyword>
<dbReference type="PROSITE" id="PS51805">
    <property type="entry name" value="EPHD"/>
    <property type="match status" value="1"/>
</dbReference>
<dbReference type="Pfam" id="PF13771">
    <property type="entry name" value="zf-HC5HC2H"/>
    <property type="match status" value="1"/>
</dbReference>
<evidence type="ECO:0000313" key="12">
    <source>
        <dbReference type="EMBL" id="VAH27307.1"/>
    </source>
</evidence>
<keyword evidence="4" id="KW-0227">DNA damage</keyword>
<evidence type="ECO:0000256" key="3">
    <source>
        <dbReference type="ARBA" id="ARBA00022737"/>
    </source>
</evidence>
<dbReference type="PROSITE" id="PS50172">
    <property type="entry name" value="BRCT"/>
    <property type="match status" value="1"/>
</dbReference>
<feature type="signal peptide" evidence="9">
    <location>
        <begin position="1"/>
        <end position="22"/>
    </location>
</feature>
<evidence type="ECO:0000256" key="8">
    <source>
        <dbReference type="ARBA" id="ARBA00023242"/>
    </source>
</evidence>
<evidence type="ECO:0000256" key="5">
    <source>
        <dbReference type="ARBA" id="ARBA00022771"/>
    </source>
</evidence>
<dbReference type="PANTHER" id="PTHR13763:SF6">
    <property type="entry name" value="OS05G0486600 PROTEIN"/>
    <property type="match status" value="1"/>
</dbReference>
<dbReference type="InterPro" id="IPR031099">
    <property type="entry name" value="BRCA1-associated"/>
</dbReference>
<feature type="domain" description="BRCT" evidence="10">
    <location>
        <begin position="421"/>
        <end position="493"/>
    </location>
</feature>